<sequence length="346" mass="40009">MKPFRLRHLRLAVGAILFAGILLFRFIPGAGEVYARTFYPVISSVLSAVASTVPVLLEEVLVIGAGAGLLIYPFAARRHGWKHIVFREAEIIAWIYIWFYWGWGMNYFRNDFYQRANVTPVAYHEEDFRRFLHTYTEKLNKAYVALPSSFEVRTAEEEIKEIYRTLPAHFGLAEPRSFQHPKRSLMDGLYSSVGVLGYMGPFFAESYINKCMKADAFTYAHELSHWLGVSSEAEANFWAYQVCLRSSDAAIRYQGYFGLLPYVLTNANSLLSQHEFEAWVQTLLPEITADYRKLRQLRARLYSPLVGSIQDTVYDWYLKSNRISSGQKNYAEVIGMILSVQEEWRY</sequence>
<feature type="transmembrane region" description="Helical" evidence="1">
    <location>
        <begin position="45"/>
        <end position="72"/>
    </location>
</feature>
<keyword evidence="1" id="KW-0812">Transmembrane</keyword>
<evidence type="ECO:0000313" key="3">
    <source>
        <dbReference type="Proteomes" id="UP000616346"/>
    </source>
</evidence>
<dbReference type="EMBL" id="JACSPQ010000053">
    <property type="protein sequence ID" value="MBD8003296.1"/>
    <property type="molecule type" value="Genomic_DNA"/>
</dbReference>
<name>A0ABR8VFC4_9BACT</name>
<proteinExistence type="predicted"/>
<reference evidence="2 3" key="1">
    <citation type="submission" date="2020-08" db="EMBL/GenBank/DDBJ databases">
        <title>A Genomic Blueprint of the Chicken Gut Microbiome.</title>
        <authorList>
            <person name="Gilroy R."/>
            <person name="Ravi A."/>
            <person name="Getino M."/>
            <person name="Pursley I."/>
            <person name="Horton D.L."/>
            <person name="Alikhan N.-F."/>
            <person name="Baker D."/>
            <person name="Gharbi K."/>
            <person name="Hall N."/>
            <person name="Watson M."/>
            <person name="Adriaenssens E.M."/>
            <person name="Foster-Nyarko E."/>
            <person name="Jarju S."/>
            <person name="Secka A."/>
            <person name="Antonio M."/>
            <person name="Oren A."/>
            <person name="Chaudhuri R."/>
            <person name="La Ragione R.M."/>
            <person name="Hildebrand F."/>
            <person name="Pallen M.J."/>
        </authorList>
    </citation>
    <scope>NUCLEOTIDE SEQUENCE [LARGE SCALE GENOMIC DNA]</scope>
    <source>
        <strain evidence="2 3">Sa1YUN3</strain>
    </source>
</reference>
<comment type="caution">
    <text evidence="2">The sequence shown here is derived from an EMBL/GenBank/DDBJ whole genome shotgun (WGS) entry which is preliminary data.</text>
</comment>
<organism evidence="2 3">
    <name type="scientific">Phocaeicola faecium</name>
    <dbReference type="NCBI Taxonomy" id="2762213"/>
    <lineage>
        <taxon>Bacteria</taxon>
        <taxon>Pseudomonadati</taxon>
        <taxon>Bacteroidota</taxon>
        <taxon>Bacteroidia</taxon>
        <taxon>Bacteroidales</taxon>
        <taxon>Bacteroidaceae</taxon>
        <taxon>Phocaeicola</taxon>
    </lineage>
</organism>
<dbReference type="InterPro" id="IPR024294">
    <property type="entry name" value="DUF3810"/>
</dbReference>
<dbReference type="Proteomes" id="UP000616346">
    <property type="component" value="Unassembled WGS sequence"/>
</dbReference>
<accession>A0ABR8VFC4</accession>
<evidence type="ECO:0000256" key="1">
    <source>
        <dbReference type="SAM" id="Phobius"/>
    </source>
</evidence>
<keyword evidence="1" id="KW-1133">Transmembrane helix</keyword>
<gene>
    <name evidence="2" type="ORF">H9626_13995</name>
</gene>
<keyword evidence="1" id="KW-0472">Membrane</keyword>
<evidence type="ECO:0000313" key="2">
    <source>
        <dbReference type="EMBL" id="MBD8003296.1"/>
    </source>
</evidence>
<protein>
    <submittedName>
        <fullName evidence="2">DUF3810 domain-containing protein</fullName>
    </submittedName>
</protein>
<keyword evidence="3" id="KW-1185">Reference proteome</keyword>
<dbReference type="RefSeq" id="WP_191710869.1">
    <property type="nucleotide sequence ID" value="NZ_JACSPQ010000053.1"/>
</dbReference>
<feature type="transmembrane region" description="Helical" evidence="1">
    <location>
        <begin position="84"/>
        <end position="103"/>
    </location>
</feature>
<dbReference type="Pfam" id="PF12725">
    <property type="entry name" value="DUF3810"/>
    <property type="match status" value="1"/>
</dbReference>